<comment type="caution">
    <text evidence="2">The sequence shown here is derived from an EMBL/GenBank/DDBJ whole genome shotgun (WGS) entry which is preliminary data.</text>
</comment>
<accession>A0A258HGH6</accession>
<dbReference type="InterPro" id="IPR018247">
    <property type="entry name" value="EF_Hand_1_Ca_BS"/>
</dbReference>
<evidence type="ECO:0000313" key="2">
    <source>
        <dbReference type="EMBL" id="OYX55707.1"/>
    </source>
</evidence>
<feature type="transmembrane region" description="Helical" evidence="1">
    <location>
        <begin position="131"/>
        <end position="151"/>
    </location>
</feature>
<keyword evidence="1" id="KW-0812">Transmembrane</keyword>
<evidence type="ECO:0000313" key="3">
    <source>
        <dbReference type="Proteomes" id="UP000216147"/>
    </source>
</evidence>
<gene>
    <name evidence="2" type="ORF">B7Y86_12190</name>
</gene>
<dbReference type="Proteomes" id="UP000216147">
    <property type="component" value="Unassembled WGS sequence"/>
</dbReference>
<feature type="transmembrane region" description="Helical" evidence="1">
    <location>
        <begin position="31"/>
        <end position="54"/>
    </location>
</feature>
<feature type="transmembrane region" description="Helical" evidence="1">
    <location>
        <begin position="60"/>
        <end position="79"/>
    </location>
</feature>
<sequence>MTDPNNDTADIAWLRSLAEEGAKTPPHGGSILCAAGLIWGTASVAHWFIITGLLPVDPAGYGLVWGVALLVFFAMLFVLTRRLKAQGGVETAANRAFGSVWSALGWGIFSLFTALMLLDVSRTGEVNMAEWSLAIPSIIIAFYGMGWAVSATMLRQRMLWVLAIASFIAAPVLALLSGSTAQYLAYAAALYLLMALPGFLLMRQASRG</sequence>
<organism evidence="2 3">
    <name type="scientific">Brevundimonas subvibrioides</name>
    <dbReference type="NCBI Taxonomy" id="74313"/>
    <lineage>
        <taxon>Bacteria</taxon>
        <taxon>Pseudomonadati</taxon>
        <taxon>Pseudomonadota</taxon>
        <taxon>Alphaproteobacteria</taxon>
        <taxon>Caulobacterales</taxon>
        <taxon>Caulobacteraceae</taxon>
        <taxon>Brevundimonas</taxon>
    </lineage>
</organism>
<feature type="transmembrane region" description="Helical" evidence="1">
    <location>
        <begin position="158"/>
        <end position="177"/>
    </location>
</feature>
<reference evidence="2 3" key="1">
    <citation type="submission" date="2017-03" db="EMBL/GenBank/DDBJ databases">
        <title>Lifting the veil on microbial sulfur biogeochemistry in mining wastewaters.</title>
        <authorList>
            <person name="Kantor R.S."/>
            <person name="Colenbrander Nelson T."/>
            <person name="Marshall S."/>
            <person name="Bennett D."/>
            <person name="Apte S."/>
            <person name="Camacho D."/>
            <person name="Thomas B.C."/>
            <person name="Warren L.A."/>
            <person name="Banfield J.F."/>
        </authorList>
    </citation>
    <scope>NUCLEOTIDE SEQUENCE [LARGE SCALE GENOMIC DNA]</scope>
    <source>
        <strain evidence="2">32-68-21</strain>
    </source>
</reference>
<dbReference type="AlphaFoldDB" id="A0A258HGH6"/>
<feature type="transmembrane region" description="Helical" evidence="1">
    <location>
        <begin position="100"/>
        <end position="119"/>
    </location>
</feature>
<dbReference type="PROSITE" id="PS00018">
    <property type="entry name" value="EF_HAND_1"/>
    <property type="match status" value="1"/>
</dbReference>
<keyword evidence="1" id="KW-0472">Membrane</keyword>
<dbReference type="EMBL" id="NCEQ01000012">
    <property type="protein sequence ID" value="OYX55707.1"/>
    <property type="molecule type" value="Genomic_DNA"/>
</dbReference>
<keyword evidence="1" id="KW-1133">Transmembrane helix</keyword>
<evidence type="ECO:0000256" key="1">
    <source>
        <dbReference type="SAM" id="Phobius"/>
    </source>
</evidence>
<proteinExistence type="predicted"/>
<feature type="transmembrane region" description="Helical" evidence="1">
    <location>
        <begin position="183"/>
        <end position="202"/>
    </location>
</feature>
<name>A0A258HGH6_9CAUL</name>
<protein>
    <submittedName>
        <fullName evidence="2">Uncharacterized protein</fullName>
    </submittedName>
</protein>